<comment type="caution">
    <text evidence="2">The sequence shown here is derived from an EMBL/GenBank/DDBJ whole genome shotgun (WGS) entry which is preliminary data.</text>
</comment>
<name>A0A919B091_9ACTN</name>
<reference evidence="2" key="1">
    <citation type="journal article" date="2014" name="Int. J. Syst. Evol. Microbiol.">
        <title>Complete genome sequence of Corynebacterium casei LMG S-19264T (=DSM 44701T), isolated from a smear-ripened cheese.</title>
        <authorList>
            <consortium name="US DOE Joint Genome Institute (JGI-PGF)"/>
            <person name="Walter F."/>
            <person name="Albersmeier A."/>
            <person name="Kalinowski J."/>
            <person name="Ruckert C."/>
        </authorList>
    </citation>
    <scope>NUCLEOTIDE SEQUENCE</scope>
    <source>
        <strain evidence="2">JCM 4477</strain>
    </source>
</reference>
<sequence>MLVGDLSTLLNADDPGFRTLAEELHRHLLDRGDLRDVHAITRALDHTAPDPDHVVPRTPRSGRP</sequence>
<evidence type="ECO:0000256" key="1">
    <source>
        <dbReference type="SAM" id="MobiDB-lite"/>
    </source>
</evidence>
<evidence type="ECO:0000313" key="2">
    <source>
        <dbReference type="EMBL" id="GHF32127.1"/>
    </source>
</evidence>
<feature type="compositionally biased region" description="Basic and acidic residues" evidence="1">
    <location>
        <begin position="44"/>
        <end position="55"/>
    </location>
</feature>
<proteinExistence type="predicted"/>
<reference evidence="2" key="2">
    <citation type="submission" date="2020-09" db="EMBL/GenBank/DDBJ databases">
        <authorList>
            <person name="Sun Q."/>
            <person name="Ohkuma M."/>
        </authorList>
    </citation>
    <scope>NUCLEOTIDE SEQUENCE</scope>
    <source>
        <strain evidence="2">JCM 4477</strain>
    </source>
</reference>
<organism evidence="2 3">
    <name type="scientific">Streptomyces fumanus</name>
    <dbReference type="NCBI Taxonomy" id="67302"/>
    <lineage>
        <taxon>Bacteria</taxon>
        <taxon>Bacillati</taxon>
        <taxon>Actinomycetota</taxon>
        <taxon>Actinomycetes</taxon>
        <taxon>Kitasatosporales</taxon>
        <taxon>Streptomycetaceae</taxon>
        <taxon>Streptomyces</taxon>
    </lineage>
</organism>
<accession>A0A919B091</accession>
<dbReference type="AlphaFoldDB" id="A0A919B091"/>
<protein>
    <submittedName>
        <fullName evidence="2">Uncharacterized protein</fullName>
    </submittedName>
</protein>
<evidence type="ECO:0000313" key="3">
    <source>
        <dbReference type="Proteomes" id="UP000630718"/>
    </source>
</evidence>
<gene>
    <name evidence="2" type="ORF">GCM10018772_67370</name>
</gene>
<dbReference type="EMBL" id="BNBI01000021">
    <property type="protein sequence ID" value="GHF32127.1"/>
    <property type="molecule type" value="Genomic_DNA"/>
</dbReference>
<keyword evidence="3" id="KW-1185">Reference proteome</keyword>
<dbReference type="Proteomes" id="UP000630718">
    <property type="component" value="Unassembled WGS sequence"/>
</dbReference>
<feature type="region of interest" description="Disordered" evidence="1">
    <location>
        <begin position="44"/>
        <end position="64"/>
    </location>
</feature>